<gene>
    <name evidence="7" type="primary">rplR</name>
    <name evidence="8" type="ORF">A3G60_03260</name>
</gene>
<dbReference type="PANTHER" id="PTHR12899">
    <property type="entry name" value="39S RIBOSOMAL PROTEIN L18, MITOCHONDRIAL"/>
    <property type="match status" value="1"/>
</dbReference>
<dbReference type="FunFam" id="3.30.420.100:FF:000001">
    <property type="entry name" value="50S ribosomal protein L18"/>
    <property type="match status" value="1"/>
</dbReference>
<dbReference type="GO" id="GO:0003735">
    <property type="term" value="F:structural constituent of ribosome"/>
    <property type="evidence" value="ECO:0007669"/>
    <property type="project" value="InterPro"/>
</dbReference>
<dbReference type="Gene3D" id="3.30.420.100">
    <property type="match status" value="1"/>
</dbReference>
<dbReference type="InterPro" id="IPR004389">
    <property type="entry name" value="Ribosomal_uL18_bac-type"/>
</dbReference>
<evidence type="ECO:0000313" key="8">
    <source>
        <dbReference type="EMBL" id="OGZ56892.1"/>
    </source>
</evidence>
<name>A0A1G2H343_9BACT</name>
<dbReference type="CDD" id="cd00432">
    <property type="entry name" value="Ribosomal_L18_L5e"/>
    <property type="match status" value="1"/>
</dbReference>
<evidence type="ECO:0000256" key="5">
    <source>
        <dbReference type="ARBA" id="ARBA00023274"/>
    </source>
</evidence>
<dbReference type="SUPFAM" id="SSF53137">
    <property type="entry name" value="Translational machinery components"/>
    <property type="match status" value="1"/>
</dbReference>
<comment type="function">
    <text evidence="7">This is one of the proteins that bind and probably mediate the attachment of the 5S RNA into the large ribosomal subunit, where it forms part of the central protuberance.</text>
</comment>
<keyword evidence="4 7" id="KW-0689">Ribosomal protein</keyword>
<evidence type="ECO:0000256" key="2">
    <source>
        <dbReference type="ARBA" id="ARBA00022730"/>
    </source>
</evidence>
<organism evidence="8 9">
    <name type="scientific">Candidatus Ryanbacteria bacterium RIFCSPLOWO2_12_FULL_47_9c</name>
    <dbReference type="NCBI Taxonomy" id="1802131"/>
    <lineage>
        <taxon>Bacteria</taxon>
        <taxon>Candidatus Ryaniibacteriota</taxon>
    </lineage>
</organism>
<evidence type="ECO:0000256" key="3">
    <source>
        <dbReference type="ARBA" id="ARBA00022884"/>
    </source>
</evidence>
<evidence type="ECO:0000256" key="4">
    <source>
        <dbReference type="ARBA" id="ARBA00022980"/>
    </source>
</evidence>
<dbReference type="Pfam" id="PF00861">
    <property type="entry name" value="Ribosomal_L18p"/>
    <property type="match status" value="1"/>
</dbReference>
<dbReference type="Proteomes" id="UP000178996">
    <property type="component" value="Unassembled WGS sequence"/>
</dbReference>
<dbReference type="InterPro" id="IPR005484">
    <property type="entry name" value="Ribosomal_uL18_bac/plant/anim"/>
</dbReference>
<dbReference type="InterPro" id="IPR057268">
    <property type="entry name" value="Ribosomal_L18"/>
</dbReference>
<evidence type="ECO:0000256" key="6">
    <source>
        <dbReference type="ARBA" id="ARBA00035197"/>
    </source>
</evidence>
<protein>
    <recommendedName>
        <fullName evidence="6 7">Large ribosomal subunit protein uL18</fullName>
    </recommendedName>
</protein>
<sequence>MNTSTREKKIQRHVRIRAQLHGIASRPRLSVSRSSRYIQVQLIDDDKGVTLLGISDSSLKGKGTKQDRARMLGKKVAEETLKLGVKSVVFDRGGHHYHGRIKALADAARQGGLTF</sequence>
<keyword evidence="3 7" id="KW-0694">RNA-binding</keyword>
<dbReference type="GO" id="GO:0022625">
    <property type="term" value="C:cytosolic large ribosomal subunit"/>
    <property type="evidence" value="ECO:0007669"/>
    <property type="project" value="TreeGrafter"/>
</dbReference>
<evidence type="ECO:0000256" key="1">
    <source>
        <dbReference type="ARBA" id="ARBA00007116"/>
    </source>
</evidence>
<comment type="similarity">
    <text evidence="1 7">Belongs to the universal ribosomal protein uL18 family.</text>
</comment>
<dbReference type="HAMAP" id="MF_01337_B">
    <property type="entry name" value="Ribosomal_uL18_B"/>
    <property type="match status" value="1"/>
</dbReference>
<dbReference type="PANTHER" id="PTHR12899:SF3">
    <property type="entry name" value="LARGE RIBOSOMAL SUBUNIT PROTEIN UL18M"/>
    <property type="match status" value="1"/>
</dbReference>
<comment type="caution">
    <text evidence="8">The sequence shown here is derived from an EMBL/GenBank/DDBJ whole genome shotgun (WGS) entry which is preliminary data.</text>
</comment>
<evidence type="ECO:0000256" key="7">
    <source>
        <dbReference type="HAMAP-Rule" id="MF_01337"/>
    </source>
</evidence>
<dbReference type="EMBL" id="MHOB01000040">
    <property type="protein sequence ID" value="OGZ56892.1"/>
    <property type="molecule type" value="Genomic_DNA"/>
</dbReference>
<comment type="subunit">
    <text evidence="7">Part of the 50S ribosomal subunit; part of the 5S rRNA/L5/L18/L25 subcomplex. Contacts the 5S and 23S rRNAs.</text>
</comment>
<evidence type="ECO:0000313" key="9">
    <source>
        <dbReference type="Proteomes" id="UP000178996"/>
    </source>
</evidence>
<keyword evidence="2 7" id="KW-0699">rRNA-binding</keyword>
<keyword evidence="5 7" id="KW-0687">Ribonucleoprotein</keyword>
<dbReference type="GO" id="GO:0008097">
    <property type="term" value="F:5S rRNA binding"/>
    <property type="evidence" value="ECO:0007669"/>
    <property type="project" value="TreeGrafter"/>
</dbReference>
<reference evidence="8 9" key="1">
    <citation type="journal article" date="2016" name="Nat. Commun.">
        <title>Thousands of microbial genomes shed light on interconnected biogeochemical processes in an aquifer system.</title>
        <authorList>
            <person name="Anantharaman K."/>
            <person name="Brown C.T."/>
            <person name="Hug L.A."/>
            <person name="Sharon I."/>
            <person name="Castelle C.J."/>
            <person name="Probst A.J."/>
            <person name="Thomas B.C."/>
            <person name="Singh A."/>
            <person name="Wilkins M.J."/>
            <person name="Karaoz U."/>
            <person name="Brodie E.L."/>
            <person name="Williams K.H."/>
            <person name="Hubbard S.S."/>
            <person name="Banfield J.F."/>
        </authorList>
    </citation>
    <scope>NUCLEOTIDE SEQUENCE [LARGE SCALE GENOMIC DNA]</scope>
</reference>
<dbReference type="NCBIfam" id="TIGR00060">
    <property type="entry name" value="L18_bact"/>
    <property type="match status" value="1"/>
</dbReference>
<proteinExistence type="inferred from homology"/>
<accession>A0A1G2H343</accession>
<dbReference type="AlphaFoldDB" id="A0A1G2H343"/>
<dbReference type="GO" id="GO:0006412">
    <property type="term" value="P:translation"/>
    <property type="evidence" value="ECO:0007669"/>
    <property type="project" value="UniProtKB-UniRule"/>
</dbReference>